<feature type="domain" description="Transposase IS200-like" evidence="1">
    <location>
        <begin position="9"/>
        <end position="156"/>
    </location>
</feature>
<dbReference type="GO" id="GO:0006313">
    <property type="term" value="P:DNA transposition"/>
    <property type="evidence" value="ECO:0007669"/>
    <property type="project" value="InterPro"/>
</dbReference>
<comment type="caution">
    <text evidence="2">The sequence shown here is derived from an EMBL/GenBank/DDBJ whole genome shotgun (WGS) entry which is preliminary data.</text>
</comment>
<dbReference type="InterPro" id="IPR036515">
    <property type="entry name" value="Transposase_17_sf"/>
</dbReference>
<proteinExistence type="predicted"/>
<dbReference type="EMBL" id="MHMA01000024">
    <property type="protein sequence ID" value="OGZ20138.1"/>
    <property type="molecule type" value="Genomic_DNA"/>
</dbReference>
<dbReference type="SMART" id="SM01321">
    <property type="entry name" value="Y1_Tnp"/>
    <property type="match status" value="1"/>
</dbReference>
<evidence type="ECO:0000313" key="2">
    <source>
        <dbReference type="EMBL" id="OGZ20138.1"/>
    </source>
</evidence>
<sequence>MPTKHPKFVTGELYHVFNRGVEKREIFLQTSDFFRFIFCLYELNEKGLIKMRDRIEERQKRKRERYTGDTCVSRGEAMVEVIAFCLMPNHYHLILRQLVDGGISLFMKKLANSYVGYFNEKYDRKGMGSLFQGCFKAVHVKDDKQFFNLICYIFTNPVETIEKDWKERGFENSEKAIQFLKSYRWSNFLDCIGVPNFPSVTKRDFLMEFFGGAGKIEESVENWILYKTELKKGTESIKDIVLE</sequence>
<dbReference type="PANTHER" id="PTHR34322">
    <property type="entry name" value="TRANSPOSASE, Y1_TNP DOMAIN-CONTAINING"/>
    <property type="match status" value="1"/>
</dbReference>
<organism evidence="2 3">
    <name type="scientific">Candidatus Nealsonbacteria bacterium RIFCSPHIGHO2_01_FULL_43_31</name>
    <dbReference type="NCBI Taxonomy" id="1801665"/>
    <lineage>
        <taxon>Bacteria</taxon>
        <taxon>Candidatus Nealsoniibacteriota</taxon>
    </lineage>
</organism>
<dbReference type="Pfam" id="PF01797">
    <property type="entry name" value="Y1_Tnp"/>
    <property type="match status" value="1"/>
</dbReference>
<gene>
    <name evidence="2" type="ORF">A2654_02725</name>
</gene>
<accession>A0A1G2E4Z4</accession>
<dbReference type="InterPro" id="IPR002686">
    <property type="entry name" value="Transposase_17"/>
</dbReference>
<protein>
    <recommendedName>
        <fullName evidence="1">Transposase IS200-like domain-containing protein</fullName>
    </recommendedName>
</protein>
<name>A0A1G2E4Z4_9BACT</name>
<dbReference type="AlphaFoldDB" id="A0A1G2E4Z4"/>
<dbReference type="Proteomes" id="UP000178721">
    <property type="component" value="Unassembled WGS sequence"/>
</dbReference>
<dbReference type="GO" id="GO:0004803">
    <property type="term" value="F:transposase activity"/>
    <property type="evidence" value="ECO:0007669"/>
    <property type="project" value="InterPro"/>
</dbReference>
<dbReference type="SUPFAM" id="SSF143422">
    <property type="entry name" value="Transposase IS200-like"/>
    <property type="match status" value="1"/>
</dbReference>
<evidence type="ECO:0000313" key="3">
    <source>
        <dbReference type="Proteomes" id="UP000178721"/>
    </source>
</evidence>
<dbReference type="PANTHER" id="PTHR34322:SF2">
    <property type="entry name" value="TRANSPOSASE IS200-LIKE DOMAIN-CONTAINING PROTEIN"/>
    <property type="match status" value="1"/>
</dbReference>
<dbReference type="GO" id="GO:0003677">
    <property type="term" value="F:DNA binding"/>
    <property type="evidence" value="ECO:0007669"/>
    <property type="project" value="InterPro"/>
</dbReference>
<dbReference type="Gene3D" id="3.30.70.1290">
    <property type="entry name" value="Transposase IS200-like"/>
    <property type="match status" value="1"/>
</dbReference>
<evidence type="ECO:0000259" key="1">
    <source>
        <dbReference type="SMART" id="SM01321"/>
    </source>
</evidence>
<reference evidence="2 3" key="1">
    <citation type="journal article" date="2016" name="Nat. Commun.">
        <title>Thousands of microbial genomes shed light on interconnected biogeochemical processes in an aquifer system.</title>
        <authorList>
            <person name="Anantharaman K."/>
            <person name="Brown C.T."/>
            <person name="Hug L.A."/>
            <person name="Sharon I."/>
            <person name="Castelle C.J."/>
            <person name="Probst A.J."/>
            <person name="Thomas B.C."/>
            <person name="Singh A."/>
            <person name="Wilkins M.J."/>
            <person name="Karaoz U."/>
            <person name="Brodie E.L."/>
            <person name="Williams K.H."/>
            <person name="Hubbard S.S."/>
            <person name="Banfield J.F."/>
        </authorList>
    </citation>
    <scope>NUCLEOTIDE SEQUENCE [LARGE SCALE GENOMIC DNA]</scope>
</reference>